<gene>
    <name evidence="6" type="ORF">AYI70_g707</name>
</gene>
<reference evidence="6 7" key="1">
    <citation type="submission" date="2017-01" db="EMBL/GenBank/DDBJ databases">
        <authorList>
            <person name="Mah S.A."/>
            <person name="Swanson W.J."/>
            <person name="Moy G.W."/>
            <person name="Vacquier V.D."/>
        </authorList>
    </citation>
    <scope>NUCLEOTIDE SEQUENCE [LARGE SCALE GENOMIC DNA]</scope>
    <source>
        <strain evidence="6 7">GSMNP</strain>
    </source>
</reference>
<feature type="region of interest" description="Disordered" evidence="3">
    <location>
        <begin position="32"/>
        <end position="51"/>
    </location>
</feature>
<dbReference type="SUPFAM" id="SSF49899">
    <property type="entry name" value="Concanavalin A-like lectins/glucanases"/>
    <property type="match status" value="1"/>
</dbReference>
<evidence type="ECO:0000256" key="2">
    <source>
        <dbReference type="ARBA" id="ARBA00023295"/>
    </source>
</evidence>
<evidence type="ECO:0000313" key="7">
    <source>
        <dbReference type="Proteomes" id="UP000187283"/>
    </source>
</evidence>
<sequence length="264" mass="28488">MRLLLLLSLVSCELVVVTVVETVVITSTVTPGQGAAVNSVPEPTPTPSPQPPMNVCDAVEVDFTKGQKLPSAFKIDYCPQNVVYGANALQLVLSPQCGTTVSYKFPRKFGRISARMQFAPGSGAVSAFIFAGPDPADEIDIEFVGKDTASVQSMYFVKGQRIDQLAQFHSPAAQQQTDLSQTFHDYAIELLPDRVNWLIDGNVVRTLNKDPADTANTKFPIDAAANVRFGVWDGTSVSSWAGVADFSSGNKIAYVQSLKFTPYC</sequence>
<name>A0A1R1YFY3_9FUNG</name>
<evidence type="ECO:0000259" key="5">
    <source>
        <dbReference type="PROSITE" id="PS51762"/>
    </source>
</evidence>
<evidence type="ECO:0000313" key="6">
    <source>
        <dbReference type="EMBL" id="OMJ25715.1"/>
    </source>
</evidence>
<evidence type="ECO:0000256" key="3">
    <source>
        <dbReference type="SAM" id="MobiDB-lite"/>
    </source>
</evidence>
<dbReference type="Gene3D" id="2.60.120.200">
    <property type="match status" value="1"/>
</dbReference>
<evidence type="ECO:0000256" key="1">
    <source>
        <dbReference type="ARBA" id="ARBA00022801"/>
    </source>
</evidence>
<keyword evidence="2 6" id="KW-0326">Glycosidase</keyword>
<keyword evidence="4" id="KW-0732">Signal</keyword>
<dbReference type="InterPro" id="IPR000757">
    <property type="entry name" value="Beta-glucanase-like"/>
</dbReference>
<dbReference type="GO" id="GO:0005975">
    <property type="term" value="P:carbohydrate metabolic process"/>
    <property type="evidence" value="ECO:0007669"/>
    <property type="project" value="InterPro"/>
</dbReference>
<dbReference type="InterPro" id="IPR008263">
    <property type="entry name" value="GH16_AS"/>
</dbReference>
<proteinExistence type="predicted"/>
<keyword evidence="1" id="KW-0378">Hydrolase</keyword>
<dbReference type="PANTHER" id="PTHR10963:SF68">
    <property type="entry name" value="GLYCOSIDASE CRH1-RELATED"/>
    <property type="match status" value="1"/>
</dbReference>
<dbReference type="AlphaFoldDB" id="A0A1R1YFY3"/>
<keyword evidence="7" id="KW-1185">Reference proteome</keyword>
<dbReference type="STRING" id="133412.A0A1R1YFY3"/>
<dbReference type="InterPro" id="IPR013320">
    <property type="entry name" value="ConA-like_dom_sf"/>
</dbReference>
<protein>
    <submittedName>
        <fullName evidence="6">Putative glycosidase crf1</fullName>
    </submittedName>
</protein>
<dbReference type="GO" id="GO:0016757">
    <property type="term" value="F:glycosyltransferase activity"/>
    <property type="evidence" value="ECO:0007669"/>
    <property type="project" value="TreeGrafter"/>
</dbReference>
<dbReference type="GO" id="GO:0009277">
    <property type="term" value="C:fungal-type cell wall"/>
    <property type="evidence" value="ECO:0007669"/>
    <property type="project" value="TreeGrafter"/>
</dbReference>
<dbReference type="Pfam" id="PF00722">
    <property type="entry name" value="Glyco_hydro_16"/>
    <property type="match status" value="1"/>
</dbReference>
<dbReference type="PROSITE" id="PS01034">
    <property type="entry name" value="GH16_1"/>
    <property type="match status" value="1"/>
</dbReference>
<comment type="caution">
    <text evidence="6">The sequence shown here is derived from an EMBL/GenBank/DDBJ whole genome shotgun (WGS) entry which is preliminary data.</text>
</comment>
<dbReference type="PANTHER" id="PTHR10963">
    <property type="entry name" value="GLYCOSYL HYDROLASE-RELATED"/>
    <property type="match status" value="1"/>
</dbReference>
<accession>A0A1R1YFY3</accession>
<dbReference type="GO" id="GO:0031505">
    <property type="term" value="P:fungal-type cell wall organization"/>
    <property type="evidence" value="ECO:0007669"/>
    <property type="project" value="TreeGrafter"/>
</dbReference>
<dbReference type="PROSITE" id="PS51762">
    <property type="entry name" value="GH16_2"/>
    <property type="match status" value="1"/>
</dbReference>
<dbReference type="InterPro" id="IPR050546">
    <property type="entry name" value="Glycosyl_Hydrlase_16"/>
</dbReference>
<dbReference type="GO" id="GO:0004553">
    <property type="term" value="F:hydrolase activity, hydrolyzing O-glycosyl compounds"/>
    <property type="evidence" value="ECO:0007669"/>
    <property type="project" value="InterPro"/>
</dbReference>
<dbReference type="Proteomes" id="UP000187283">
    <property type="component" value="Unassembled WGS sequence"/>
</dbReference>
<feature type="domain" description="GH16" evidence="5">
    <location>
        <begin position="41"/>
        <end position="263"/>
    </location>
</feature>
<evidence type="ECO:0000256" key="4">
    <source>
        <dbReference type="SAM" id="SignalP"/>
    </source>
</evidence>
<dbReference type="OrthoDB" id="4781at2759"/>
<organism evidence="6 7">
    <name type="scientific">Smittium culicis</name>
    <dbReference type="NCBI Taxonomy" id="133412"/>
    <lineage>
        <taxon>Eukaryota</taxon>
        <taxon>Fungi</taxon>
        <taxon>Fungi incertae sedis</taxon>
        <taxon>Zoopagomycota</taxon>
        <taxon>Kickxellomycotina</taxon>
        <taxon>Harpellomycetes</taxon>
        <taxon>Harpellales</taxon>
        <taxon>Legeriomycetaceae</taxon>
        <taxon>Smittium</taxon>
    </lineage>
</organism>
<feature type="signal peptide" evidence="4">
    <location>
        <begin position="1"/>
        <end position="22"/>
    </location>
</feature>
<feature type="chain" id="PRO_5012255316" evidence="4">
    <location>
        <begin position="23"/>
        <end position="264"/>
    </location>
</feature>
<feature type="compositionally biased region" description="Pro residues" evidence="3">
    <location>
        <begin position="42"/>
        <end position="51"/>
    </location>
</feature>
<dbReference type="EMBL" id="LSSN01000125">
    <property type="protein sequence ID" value="OMJ25715.1"/>
    <property type="molecule type" value="Genomic_DNA"/>
</dbReference>